<gene>
    <name evidence="1" type="ORF">KUDE01_003125</name>
</gene>
<evidence type="ECO:0000313" key="2">
    <source>
        <dbReference type="Proteomes" id="UP001228049"/>
    </source>
</evidence>
<keyword evidence="1" id="KW-0396">Initiation factor</keyword>
<sequence>MPLLDLRLPGEKTLSSFYDSIAAMTEMLPCPRFNIVVGSDINVTTFDEHCRVDFPFVSHKLRVCFKGIGRVTVVDQPGLLVPTQEQEYRDQGVRVFEVARRTGRGDAISCLQHGMVGKMRTEREVLKPSLHALKDAPAF</sequence>
<name>A0AAD9B770_DISEL</name>
<organism evidence="1 2">
    <name type="scientific">Dissostichus eleginoides</name>
    <name type="common">Patagonian toothfish</name>
    <name type="synonym">Dissostichus amissus</name>
    <dbReference type="NCBI Taxonomy" id="100907"/>
    <lineage>
        <taxon>Eukaryota</taxon>
        <taxon>Metazoa</taxon>
        <taxon>Chordata</taxon>
        <taxon>Craniata</taxon>
        <taxon>Vertebrata</taxon>
        <taxon>Euteleostomi</taxon>
        <taxon>Actinopterygii</taxon>
        <taxon>Neopterygii</taxon>
        <taxon>Teleostei</taxon>
        <taxon>Neoteleostei</taxon>
        <taxon>Acanthomorphata</taxon>
        <taxon>Eupercaria</taxon>
        <taxon>Perciformes</taxon>
        <taxon>Notothenioidei</taxon>
        <taxon>Nototheniidae</taxon>
        <taxon>Dissostichus</taxon>
    </lineage>
</organism>
<accession>A0AAD9B770</accession>
<dbReference type="EMBL" id="JASDAP010000027">
    <property type="protein sequence ID" value="KAK1877817.1"/>
    <property type="molecule type" value="Genomic_DNA"/>
</dbReference>
<keyword evidence="2" id="KW-1185">Reference proteome</keyword>
<keyword evidence="1" id="KW-0648">Protein biosynthesis</keyword>
<protein>
    <submittedName>
        <fullName evidence="1">Eukaryotic translation initiation factor 6</fullName>
    </submittedName>
</protein>
<feature type="non-terminal residue" evidence="1">
    <location>
        <position position="1"/>
    </location>
</feature>
<proteinExistence type="predicted"/>
<dbReference type="GO" id="GO:0003743">
    <property type="term" value="F:translation initiation factor activity"/>
    <property type="evidence" value="ECO:0007669"/>
    <property type="project" value="UniProtKB-KW"/>
</dbReference>
<dbReference type="AlphaFoldDB" id="A0AAD9B770"/>
<reference evidence="1" key="1">
    <citation type="submission" date="2023-04" db="EMBL/GenBank/DDBJ databases">
        <title>Chromosome-level genome of Chaenocephalus aceratus.</title>
        <authorList>
            <person name="Park H."/>
        </authorList>
    </citation>
    <scope>NUCLEOTIDE SEQUENCE</scope>
    <source>
        <strain evidence="1">DE</strain>
        <tissue evidence="1">Muscle</tissue>
    </source>
</reference>
<comment type="caution">
    <text evidence="1">The sequence shown here is derived from an EMBL/GenBank/DDBJ whole genome shotgun (WGS) entry which is preliminary data.</text>
</comment>
<dbReference type="Proteomes" id="UP001228049">
    <property type="component" value="Unassembled WGS sequence"/>
</dbReference>
<evidence type="ECO:0000313" key="1">
    <source>
        <dbReference type="EMBL" id="KAK1877817.1"/>
    </source>
</evidence>